<proteinExistence type="predicted"/>
<gene>
    <name evidence="1" type="ORF">V1525DRAFT_408040</name>
</gene>
<organism evidence="1 2">
    <name type="scientific">Lipomyces kononenkoae</name>
    <name type="common">Yeast</name>
    <dbReference type="NCBI Taxonomy" id="34357"/>
    <lineage>
        <taxon>Eukaryota</taxon>
        <taxon>Fungi</taxon>
        <taxon>Dikarya</taxon>
        <taxon>Ascomycota</taxon>
        <taxon>Saccharomycotina</taxon>
        <taxon>Lipomycetes</taxon>
        <taxon>Lipomycetales</taxon>
        <taxon>Lipomycetaceae</taxon>
        <taxon>Lipomyces</taxon>
    </lineage>
</organism>
<keyword evidence="2" id="KW-1185">Reference proteome</keyword>
<name>A0ACC3SXJ8_LIPKO</name>
<comment type="caution">
    <text evidence="1">The sequence shown here is derived from an EMBL/GenBank/DDBJ whole genome shotgun (WGS) entry which is preliminary data.</text>
</comment>
<evidence type="ECO:0000313" key="2">
    <source>
        <dbReference type="Proteomes" id="UP001433508"/>
    </source>
</evidence>
<protein>
    <submittedName>
        <fullName evidence="1">Uncharacterized protein</fullName>
    </submittedName>
</protein>
<dbReference type="Proteomes" id="UP001433508">
    <property type="component" value="Unassembled WGS sequence"/>
</dbReference>
<dbReference type="EMBL" id="MU971396">
    <property type="protein sequence ID" value="KAK9236091.1"/>
    <property type="molecule type" value="Genomic_DNA"/>
</dbReference>
<sequence length="63" mass="7547">MISSQNSRQRDKERRYAFARSRALTLLVENQPEQRLDLQLPYEQYLKLEKSRSKERAKGKHLG</sequence>
<evidence type="ECO:0000313" key="1">
    <source>
        <dbReference type="EMBL" id="KAK9236091.1"/>
    </source>
</evidence>
<accession>A0ACC3SXJ8</accession>
<reference evidence="2" key="1">
    <citation type="journal article" date="2024" name="Front. Bioeng. Biotechnol.">
        <title>Genome-scale model development and genomic sequencing of the oleaginous clade Lipomyces.</title>
        <authorList>
            <person name="Czajka J.J."/>
            <person name="Han Y."/>
            <person name="Kim J."/>
            <person name="Mondo S.J."/>
            <person name="Hofstad B.A."/>
            <person name="Robles A."/>
            <person name="Haridas S."/>
            <person name="Riley R."/>
            <person name="LaButti K."/>
            <person name="Pangilinan J."/>
            <person name="Andreopoulos W."/>
            <person name="Lipzen A."/>
            <person name="Yan J."/>
            <person name="Wang M."/>
            <person name="Ng V."/>
            <person name="Grigoriev I.V."/>
            <person name="Spatafora J.W."/>
            <person name="Magnuson J.K."/>
            <person name="Baker S.E."/>
            <person name="Pomraning K.R."/>
        </authorList>
    </citation>
    <scope>NUCLEOTIDE SEQUENCE [LARGE SCALE GENOMIC DNA]</scope>
    <source>
        <strain evidence="2">CBS 7786</strain>
    </source>
</reference>